<evidence type="ECO:0000259" key="9">
    <source>
        <dbReference type="Pfam" id="PF13231"/>
    </source>
</evidence>
<evidence type="ECO:0000313" key="11">
    <source>
        <dbReference type="Proteomes" id="UP000479226"/>
    </source>
</evidence>
<feature type="transmembrane region" description="Helical" evidence="8">
    <location>
        <begin position="207"/>
        <end position="228"/>
    </location>
</feature>
<evidence type="ECO:0000313" key="10">
    <source>
        <dbReference type="EMBL" id="NGN85484.1"/>
    </source>
</evidence>
<keyword evidence="11" id="KW-1185">Reference proteome</keyword>
<comment type="caution">
    <text evidence="10">The sequence shown here is derived from an EMBL/GenBank/DDBJ whole genome shotgun (WGS) entry which is preliminary data.</text>
</comment>
<proteinExistence type="predicted"/>
<feature type="transmembrane region" description="Helical" evidence="8">
    <location>
        <begin position="366"/>
        <end position="386"/>
    </location>
</feature>
<feature type="transmembrane region" description="Helical" evidence="8">
    <location>
        <begin position="6"/>
        <end position="24"/>
    </location>
</feature>
<comment type="subcellular location">
    <subcellularLocation>
        <location evidence="1">Cell membrane</location>
        <topology evidence="1">Multi-pass membrane protein</topology>
    </subcellularLocation>
</comment>
<name>A0ABX0DEZ5_9MICC</name>
<dbReference type="Proteomes" id="UP000479226">
    <property type="component" value="Unassembled WGS sequence"/>
</dbReference>
<feature type="domain" description="Glycosyltransferase RgtA/B/C/D-like" evidence="9">
    <location>
        <begin position="72"/>
        <end position="221"/>
    </location>
</feature>
<organism evidence="10 11">
    <name type="scientific">Arthrobacter silviterrae</name>
    <dbReference type="NCBI Taxonomy" id="2026658"/>
    <lineage>
        <taxon>Bacteria</taxon>
        <taxon>Bacillati</taxon>
        <taxon>Actinomycetota</taxon>
        <taxon>Actinomycetes</taxon>
        <taxon>Micrococcales</taxon>
        <taxon>Micrococcaceae</taxon>
        <taxon>Arthrobacter</taxon>
    </lineage>
</organism>
<keyword evidence="6 8" id="KW-1133">Transmembrane helix</keyword>
<evidence type="ECO:0000256" key="7">
    <source>
        <dbReference type="ARBA" id="ARBA00023136"/>
    </source>
</evidence>
<dbReference type="GO" id="GO:0016757">
    <property type="term" value="F:glycosyltransferase activity"/>
    <property type="evidence" value="ECO:0007669"/>
    <property type="project" value="UniProtKB-KW"/>
</dbReference>
<evidence type="ECO:0000256" key="6">
    <source>
        <dbReference type="ARBA" id="ARBA00022989"/>
    </source>
</evidence>
<evidence type="ECO:0000256" key="2">
    <source>
        <dbReference type="ARBA" id="ARBA00022475"/>
    </source>
</evidence>
<sequence>MPQPRWVPWALTLLLALTAVLYTWNIGVGGYSDYYATAVKSMSVSWKAFFFGAFDPQGTITLDKLAGFLLPQALSARIFGFSPASLALPQIIEGLVTVLSSYLLIRKWAGWATALAGAVIMASTPLLVSMYSHPMEDSLLTMCTTLAVLAFQHSLDTHKTRYLLLCGAMVGIGFQAKMMQAWLILPALAAVYLLMRTVPLRKSIRDLLLAAGVTAAVSLSWMSAIALVPATERPYIDGSVNNNIFSMVFGYNGFNRFIPGLLPGALGADPAAGASGTTAITAAALVSHTPIKLLLPADASQIGWLYPLALVGIVVGLTQLRASPTGHGPTLHGPAQQLKSGILLSVAWLVSVGSVLGVMALPHTAYLAALTLPLAALAAMGAKLLWHTFNQATGRVRYALPALVLVQSLWAAGLSLAYPGFLSFIPNSG</sequence>
<dbReference type="PANTHER" id="PTHR33908">
    <property type="entry name" value="MANNOSYLTRANSFERASE YKCB-RELATED"/>
    <property type="match status" value="1"/>
</dbReference>
<feature type="transmembrane region" description="Helical" evidence="8">
    <location>
        <begin position="111"/>
        <end position="131"/>
    </location>
</feature>
<keyword evidence="2" id="KW-1003">Cell membrane</keyword>
<reference evidence="10 11" key="1">
    <citation type="submission" date="2020-02" db="EMBL/GenBank/DDBJ databases">
        <title>Genome sequence of the type strain DSM 27180 of Arthrobacter silviterrae.</title>
        <authorList>
            <person name="Gao J."/>
            <person name="Sun J."/>
        </authorList>
    </citation>
    <scope>NUCLEOTIDE SEQUENCE [LARGE SCALE GENOMIC DNA]</scope>
    <source>
        <strain evidence="10 11">DSM 27180</strain>
    </source>
</reference>
<keyword evidence="4" id="KW-0808">Transferase</keyword>
<evidence type="ECO:0000256" key="1">
    <source>
        <dbReference type="ARBA" id="ARBA00004651"/>
    </source>
</evidence>
<dbReference type="PANTHER" id="PTHR33908:SF3">
    <property type="entry name" value="UNDECAPRENYL PHOSPHATE-ALPHA-4-AMINO-4-DEOXY-L-ARABINOSE ARABINOSYL TRANSFERASE"/>
    <property type="match status" value="1"/>
</dbReference>
<evidence type="ECO:0000256" key="5">
    <source>
        <dbReference type="ARBA" id="ARBA00022692"/>
    </source>
</evidence>
<keyword evidence="7 8" id="KW-0472">Membrane</keyword>
<dbReference type="RefSeq" id="WP_165183694.1">
    <property type="nucleotide sequence ID" value="NZ_JAAKZI010000054.1"/>
</dbReference>
<protein>
    <submittedName>
        <fullName evidence="10">Mannosyltransferase</fullName>
    </submittedName>
</protein>
<accession>A0ABX0DEZ5</accession>
<dbReference type="Pfam" id="PF13231">
    <property type="entry name" value="PMT_2"/>
    <property type="match status" value="1"/>
</dbReference>
<evidence type="ECO:0000256" key="4">
    <source>
        <dbReference type="ARBA" id="ARBA00022679"/>
    </source>
</evidence>
<dbReference type="InterPro" id="IPR038731">
    <property type="entry name" value="RgtA/B/C-like"/>
</dbReference>
<feature type="transmembrane region" description="Helical" evidence="8">
    <location>
        <begin position="302"/>
        <end position="320"/>
    </location>
</feature>
<gene>
    <name evidence="10" type="ORF">G6N77_18760</name>
</gene>
<keyword evidence="3 10" id="KW-0328">Glycosyltransferase</keyword>
<feature type="transmembrane region" description="Helical" evidence="8">
    <location>
        <begin position="341"/>
        <end position="360"/>
    </location>
</feature>
<dbReference type="EMBL" id="JAAKZI010000054">
    <property type="protein sequence ID" value="NGN85484.1"/>
    <property type="molecule type" value="Genomic_DNA"/>
</dbReference>
<evidence type="ECO:0000256" key="8">
    <source>
        <dbReference type="SAM" id="Phobius"/>
    </source>
</evidence>
<feature type="transmembrane region" description="Helical" evidence="8">
    <location>
        <begin position="179"/>
        <end position="195"/>
    </location>
</feature>
<evidence type="ECO:0000256" key="3">
    <source>
        <dbReference type="ARBA" id="ARBA00022676"/>
    </source>
</evidence>
<keyword evidence="5 8" id="KW-0812">Transmembrane</keyword>
<feature type="transmembrane region" description="Helical" evidence="8">
    <location>
        <begin position="398"/>
        <end position="418"/>
    </location>
</feature>
<dbReference type="InterPro" id="IPR050297">
    <property type="entry name" value="LipidA_mod_glycosyltrf_83"/>
</dbReference>